<accession>A0A243Q3G3</accession>
<comment type="caution">
    <text evidence="1">The sequence shown here is derived from an EMBL/GenBank/DDBJ whole genome shotgun (WGS) entry which is preliminary data.</text>
</comment>
<dbReference type="Proteomes" id="UP000194632">
    <property type="component" value="Unassembled WGS sequence"/>
</dbReference>
<sequence>MTTPPSRVLPWLLLAAAGIALLMSGGNLDAQQIGDRVFALLLVAAGVAAVQSVHAHTDKQ</sequence>
<reference evidence="1 2" key="1">
    <citation type="submission" date="2017-05" db="EMBL/GenBank/DDBJ databases">
        <title>Biotechnological potential of actinobacteria isolated from South African environments.</title>
        <authorList>
            <person name="Le Roes-Hill M."/>
            <person name="Prins A."/>
            <person name="Durrell K.A."/>
        </authorList>
    </citation>
    <scope>NUCLEOTIDE SEQUENCE [LARGE SCALE GENOMIC DNA]</scope>
    <source>
        <strain evidence="1">BS2</strain>
    </source>
</reference>
<dbReference type="AlphaFoldDB" id="A0A243Q3G3"/>
<name>A0A243Q3G3_9ACTN</name>
<evidence type="ECO:0000313" key="2">
    <source>
        <dbReference type="Proteomes" id="UP000194632"/>
    </source>
</evidence>
<gene>
    <name evidence="1" type="ORF">CA982_24845</name>
</gene>
<dbReference type="RefSeq" id="WP_086537785.1">
    <property type="nucleotide sequence ID" value="NZ_NGFO01000050.1"/>
</dbReference>
<dbReference type="STRING" id="417102.CA982_24845"/>
<proteinExistence type="predicted"/>
<evidence type="ECO:0000313" key="1">
    <source>
        <dbReference type="EMBL" id="OUC75813.1"/>
    </source>
</evidence>
<organism evidence="1 2">
    <name type="scientific">Gordonia lacunae</name>
    <dbReference type="NCBI Taxonomy" id="417102"/>
    <lineage>
        <taxon>Bacteria</taxon>
        <taxon>Bacillati</taxon>
        <taxon>Actinomycetota</taxon>
        <taxon>Actinomycetes</taxon>
        <taxon>Mycobacteriales</taxon>
        <taxon>Gordoniaceae</taxon>
        <taxon>Gordonia</taxon>
    </lineage>
</organism>
<dbReference type="EMBL" id="NGFO01000050">
    <property type="protein sequence ID" value="OUC75813.1"/>
    <property type="molecule type" value="Genomic_DNA"/>
</dbReference>
<keyword evidence="2" id="KW-1185">Reference proteome</keyword>
<protein>
    <submittedName>
        <fullName evidence="1">Uncharacterized protein</fullName>
    </submittedName>
</protein>